<evidence type="ECO:0000259" key="1">
    <source>
        <dbReference type="PROSITE" id="PS50879"/>
    </source>
</evidence>
<dbReference type="InterPro" id="IPR036397">
    <property type="entry name" value="RNaseH_sf"/>
</dbReference>
<gene>
    <name evidence="2" type="ORF">L873DRAFT_1813912</name>
</gene>
<name>A0A3N4JLA7_9PEZI</name>
<dbReference type="SUPFAM" id="SSF53098">
    <property type="entry name" value="Ribonuclease H-like"/>
    <property type="match status" value="1"/>
</dbReference>
<dbReference type="PROSITE" id="PS50879">
    <property type="entry name" value="RNASE_H_1"/>
    <property type="match status" value="1"/>
</dbReference>
<dbReference type="AlphaFoldDB" id="A0A3N4JLA7"/>
<dbReference type="OrthoDB" id="8955194at2759"/>
<accession>A0A3N4JLA7</accession>
<feature type="domain" description="RNase H type-1" evidence="1">
    <location>
        <begin position="104"/>
        <end position="240"/>
    </location>
</feature>
<dbReference type="InterPro" id="IPR002156">
    <property type="entry name" value="RNaseH_domain"/>
</dbReference>
<reference evidence="2 3" key="1">
    <citation type="journal article" date="2018" name="Nat. Ecol. Evol.">
        <title>Pezizomycetes genomes reveal the molecular basis of ectomycorrhizal truffle lifestyle.</title>
        <authorList>
            <person name="Murat C."/>
            <person name="Payen T."/>
            <person name="Noel B."/>
            <person name="Kuo A."/>
            <person name="Morin E."/>
            <person name="Chen J."/>
            <person name="Kohler A."/>
            <person name="Krizsan K."/>
            <person name="Balestrini R."/>
            <person name="Da Silva C."/>
            <person name="Montanini B."/>
            <person name="Hainaut M."/>
            <person name="Levati E."/>
            <person name="Barry K.W."/>
            <person name="Belfiori B."/>
            <person name="Cichocki N."/>
            <person name="Clum A."/>
            <person name="Dockter R.B."/>
            <person name="Fauchery L."/>
            <person name="Guy J."/>
            <person name="Iotti M."/>
            <person name="Le Tacon F."/>
            <person name="Lindquist E.A."/>
            <person name="Lipzen A."/>
            <person name="Malagnac F."/>
            <person name="Mello A."/>
            <person name="Molinier V."/>
            <person name="Miyauchi S."/>
            <person name="Poulain J."/>
            <person name="Riccioni C."/>
            <person name="Rubini A."/>
            <person name="Sitrit Y."/>
            <person name="Splivallo R."/>
            <person name="Traeger S."/>
            <person name="Wang M."/>
            <person name="Zifcakova L."/>
            <person name="Wipf D."/>
            <person name="Zambonelli A."/>
            <person name="Paolocci F."/>
            <person name="Nowrousian M."/>
            <person name="Ottonello S."/>
            <person name="Baldrian P."/>
            <person name="Spatafora J.W."/>
            <person name="Henrissat B."/>
            <person name="Nagy L.G."/>
            <person name="Aury J.M."/>
            <person name="Wincker P."/>
            <person name="Grigoriev I.V."/>
            <person name="Bonfante P."/>
            <person name="Martin F.M."/>
        </authorList>
    </citation>
    <scope>NUCLEOTIDE SEQUENCE [LARGE SCALE GENOMIC DNA]</scope>
    <source>
        <strain evidence="2 3">120613-1</strain>
    </source>
</reference>
<dbReference type="Gene3D" id="3.30.420.10">
    <property type="entry name" value="Ribonuclease H-like superfamily/Ribonuclease H"/>
    <property type="match status" value="1"/>
</dbReference>
<evidence type="ECO:0000313" key="3">
    <source>
        <dbReference type="Proteomes" id="UP000276215"/>
    </source>
</evidence>
<sequence>MLGEVGWKRVEYKLDKKVERWGMRLMKSGEGKLGREMRIRGGEKGGVYIGGWMGRMLSGVKKHKLEGERWEVERERIKKLGWKISIGRGKEEEEKKWEEGRKWREDNVIVGVSDASGEKGRIGIGGSVWEGKEKLGEFSKNRGWGLTVGEGEMWGVEEVLKRMESYKENRKKGIIGVDNVGVLEKLRKGRGMCKEREQNVRRIGERLLEKGWELEFKWVPGHIGIEENEEADEKVKEGVWEEEDEEVEETLCWGKWEQRRKEEERRVWKEYWSKDRKGEEYFGVGSDEERGHEGPRWESKFLFWMRTGHGAMRGARYIKERGNCKCGGKETRDHILLYCGLWEKERKEVWEGWEGGVFKKEG</sequence>
<dbReference type="EMBL" id="ML120434">
    <property type="protein sequence ID" value="RPA94664.1"/>
    <property type="molecule type" value="Genomic_DNA"/>
</dbReference>
<dbReference type="GO" id="GO:0004523">
    <property type="term" value="F:RNA-DNA hybrid ribonuclease activity"/>
    <property type="evidence" value="ECO:0007669"/>
    <property type="project" value="InterPro"/>
</dbReference>
<dbReference type="Proteomes" id="UP000276215">
    <property type="component" value="Unassembled WGS sequence"/>
</dbReference>
<dbReference type="InterPro" id="IPR012337">
    <property type="entry name" value="RNaseH-like_sf"/>
</dbReference>
<organism evidence="2 3">
    <name type="scientific">Choiromyces venosus 120613-1</name>
    <dbReference type="NCBI Taxonomy" id="1336337"/>
    <lineage>
        <taxon>Eukaryota</taxon>
        <taxon>Fungi</taxon>
        <taxon>Dikarya</taxon>
        <taxon>Ascomycota</taxon>
        <taxon>Pezizomycotina</taxon>
        <taxon>Pezizomycetes</taxon>
        <taxon>Pezizales</taxon>
        <taxon>Tuberaceae</taxon>
        <taxon>Choiromyces</taxon>
    </lineage>
</organism>
<protein>
    <recommendedName>
        <fullName evidence="1">RNase H type-1 domain-containing protein</fullName>
    </recommendedName>
</protein>
<proteinExistence type="predicted"/>
<evidence type="ECO:0000313" key="2">
    <source>
        <dbReference type="EMBL" id="RPA94664.1"/>
    </source>
</evidence>
<dbReference type="GO" id="GO:0003676">
    <property type="term" value="F:nucleic acid binding"/>
    <property type="evidence" value="ECO:0007669"/>
    <property type="project" value="InterPro"/>
</dbReference>
<keyword evidence="3" id="KW-1185">Reference proteome</keyword>